<evidence type="ECO:0000313" key="2">
    <source>
        <dbReference type="Proteomes" id="UP001154061"/>
    </source>
</evidence>
<accession>A0A9Q4Q1S7</accession>
<keyword evidence="2" id="KW-1185">Reference proteome</keyword>
<proteinExistence type="predicted"/>
<sequence>MSYCPRCEDHEDGEIQWHRRCALVAATVLQLEALDAEAYRHYPKE</sequence>
<evidence type="ECO:0000313" key="1">
    <source>
        <dbReference type="EMBL" id="MDF9748380.1"/>
    </source>
</evidence>
<organism evidence="1 2">
    <name type="scientific">Natrinema salsiterrestre</name>
    <dbReference type="NCBI Taxonomy" id="2950540"/>
    <lineage>
        <taxon>Archaea</taxon>
        <taxon>Methanobacteriati</taxon>
        <taxon>Methanobacteriota</taxon>
        <taxon>Stenosarchaea group</taxon>
        <taxon>Halobacteria</taxon>
        <taxon>Halobacteriales</taxon>
        <taxon>Natrialbaceae</taxon>
        <taxon>Natrinema</taxon>
    </lineage>
</organism>
<name>A0A9Q4Q1S7_9EURY</name>
<dbReference type="AlphaFoldDB" id="A0A9Q4Q1S7"/>
<gene>
    <name evidence="1" type="ORF">NDI89_22715</name>
</gene>
<dbReference type="EMBL" id="JAMQOT010000015">
    <property type="protein sequence ID" value="MDF9748380.1"/>
    <property type="molecule type" value="Genomic_DNA"/>
</dbReference>
<dbReference type="RefSeq" id="WP_277525045.1">
    <property type="nucleotide sequence ID" value="NZ_JAMQOT010000015.1"/>
</dbReference>
<reference evidence="1" key="1">
    <citation type="submission" date="2022-06" db="EMBL/GenBank/DDBJ databases">
        <title>Natrinema sp. a new haloarchaeum isolate from saline soil.</title>
        <authorList>
            <person name="Strakova D."/>
            <person name="Galisteo C."/>
            <person name="Sanchez-Porro C."/>
            <person name="Ventosa A."/>
        </authorList>
    </citation>
    <scope>NUCLEOTIDE SEQUENCE</scope>
    <source>
        <strain evidence="1">S1CR25-10</strain>
    </source>
</reference>
<dbReference type="Proteomes" id="UP001154061">
    <property type="component" value="Unassembled WGS sequence"/>
</dbReference>
<protein>
    <submittedName>
        <fullName evidence="1">Uncharacterized protein</fullName>
    </submittedName>
</protein>
<comment type="caution">
    <text evidence="1">The sequence shown here is derived from an EMBL/GenBank/DDBJ whole genome shotgun (WGS) entry which is preliminary data.</text>
</comment>